<comment type="caution">
    <text evidence="2">The sequence shown here is derived from an EMBL/GenBank/DDBJ whole genome shotgun (WGS) entry which is preliminary data.</text>
</comment>
<evidence type="ECO:0000256" key="1">
    <source>
        <dbReference type="SAM" id="MobiDB-lite"/>
    </source>
</evidence>
<proteinExistence type="predicted"/>
<gene>
    <name evidence="2" type="ORF">NPIL_588701</name>
</gene>
<keyword evidence="3" id="KW-1185">Reference proteome</keyword>
<dbReference type="EMBL" id="BMAW01085690">
    <property type="protein sequence ID" value="GFU44078.1"/>
    <property type="molecule type" value="Genomic_DNA"/>
</dbReference>
<accession>A0A8X6UU89</accession>
<feature type="compositionally biased region" description="Polar residues" evidence="1">
    <location>
        <begin position="70"/>
        <end position="84"/>
    </location>
</feature>
<protein>
    <recommendedName>
        <fullName evidence="4">Gag-like protein</fullName>
    </recommendedName>
</protein>
<dbReference type="AlphaFoldDB" id="A0A8X6UU89"/>
<evidence type="ECO:0000313" key="3">
    <source>
        <dbReference type="Proteomes" id="UP000887013"/>
    </source>
</evidence>
<evidence type="ECO:0008006" key="4">
    <source>
        <dbReference type="Google" id="ProtNLM"/>
    </source>
</evidence>
<dbReference type="OrthoDB" id="8123886at2759"/>
<feature type="region of interest" description="Disordered" evidence="1">
    <location>
        <begin position="225"/>
        <end position="284"/>
    </location>
</feature>
<name>A0A8X6UU89_NEPPI</name>
<sequence length="333" mass="37320">MPELMGNYQTTGNTPVKGKSKARKSTEPQAAKTPRTEEPNCSNRFSSLTIEDNEEEIEMDAGETTPMPSPTKSQKSNPRPTTNAKIPRRQMAPPITIDNIRNGATLLKALQDLTKVKLIAKLTGTNLKILPQTTHAYHIIRRYIDEQNLQAHTYMLPEDKKIRVVIRGMPIDMPPEEIEQGLKEKNITVDEECALKSTDTPKCCLCGGNHPASYLACPRNPINHPPKPKATAPTENRWRRRAATSTPLQEAQKVPTTIINTEDFPPLPSKPETIKPHPKTTGNNIEDPFTILKSEKCQTLYKELQQFVRIANNVPTKAGRMAALFKFIEEDNN</sequence>
<reference evidence="2" key="1">
    <citation type="submission" date="2020-08" db="EMBL/GenBank/DDBJ databases">
        <title>Multicomponent nature underlies the extraordinary mechanical properties of spider dragline silk.</title>
        <authorList>
            <person name="Kono N."/>
            <person name="Nakamura H."/>
            <person name="Mori M."/>
            <person name="Yoshida Y."/>
            <person name="Ohtoshi R."/>
            <person name="Malay A.D."/>
            <person name="Moran D.A.P."/>
            <person name="Tomita M."/>
            <person name="Numata K."/>
            <person name="Arakawa K."/>
        </authorList>
    </citation>
    <scope>NUCLEOTIDE SEQUENCE</scope>
</reference>
<organism evidence="2 3">
    <name type="scientific">Nephila pilipes</name>
    <name type="common">Giant wood spider</name>
    <name type="synonym">Nephila maculata</name>
    <dbReference type="NCBI Taxonomy" id="299642"/>
    <lineage>
        <taxon>Eukaryota</taxon>
        <taxon>Metazoa</taxon>
        <taxon>Ecdysozoa</taxon>
        <taxon>Arthropoda</taxon>
        <taxon>Chelicerata</taxon>
        <taxon>Arachnida</taxon>
        <taxon>Araneae</taxon>
        <taxon>Araneomorphae</taxon>
        <taxon>Entelegynae</taxon>
        <taxon>Araneoidea</taxon>
        <taxon>Nephilidae</taxon>
        <taxon>Nephila</taxon>
    </lineage>
</organism>
<feature type="compositionally biased region" description="Polar residues" evidence="1">
    <location>
        <begin position="243"/>
        <end position="260"/>
    </location>
</feature>
<evidence type="ECO:0000313" key="2">
    <source>
        <dbReference type="EMBL" id="GFU44078.1"/>
    </source>
</evidence>
<feature type="region of interest" description="Disordered" evidence="1">
    <location>
        <begin position="1"/>
        <end position="94"/>
    </location>
</feature>
<feature type="compositionally biased region" description="Acidic residues" evidence="1">
    <location>
        <begin position="51"/>
        <end position="61"/>
    </location>
</feature>
<dbReference type="Proteomes" id="UP000887013">
    <property type="component" value="Unassembled WGS sequence"/>
</dbReference>
<feature type="compositionally biased region" description="Polar residues" evidence="1">
    <location>
        <begin position="39"/>
        <end position="50"/>
    </location>
</feature>